<feature type="domain" description="Glycoside hydrolase 35 catalytic" evidence="3">
    <location>
        <begin position="75"/>
        <end position="411"/>
    </location>
</feature>
<accession>A0ABW2DRM0</accession>
<protein>
    <submittedName>
        <fullName evidence="4">Beta-galactosidase</fullName>
        <ecNumber evidence="4">3.2.1.23</ecNumber>
    </submittedName>
</protein>
<sequence>MFLEVPRIQLIKAKTSFIVLVILCAAHLAAIGQKAPDYYKVNINKDQYKTYTGHMKMGTPWSPSGDTLSYTNVYLTKNGKPWFPVQGEMNFTKVPRAQWEDGILKMKAAGIQVIGTYVVWLYHEETEGKFDWSGNKDLSAFLELCKKHDMYVWLRIGPWTHFEVRNGSFPDWLQNLPNRLRSNDPVYLKYADRWFEQIAKQASPHYFKNGGAVIAVQIENELEYRRSEENYKHMLKLKELVLKQGIDVPYYSSFAPDKEGQTDFLHTIGGYGDSPWAQHTDKLFKDPYYIRRLASDPDIGSDLFGMRDTKVYSQYPGLSAEIGSGMQVTYHRRNIFNTPDALGPGFTRLASGLNGLGYFMFHGGINPVGEITPFHETRATGYPNDVTILNYDFTAPIGAMGELKDSYYEFRLTNLFLKDYGSKLATQSAFFPEKDVKTPFSHDTVRFSVRSHNNSGFIFASNYNRNVKLKDAQNFQVAIEYKGKTLLVPEKPVTFPSGKMSIWPFNLDIHSAKLVYSTSQPLFRLKNPGKETHVFFSDGASELVFEAAGIKSINLGEGLAMQNRDGKRYIQVNKPGKKSIISIVPASGVPFDVLVLSKEEALMSSKYSTDGSEHLLVSNALVMVDGGNLRIQKYDNPSTEIYAYPTLSLNLPAQWKSEQNSGGTSFTKYSLNAEPVKLSDVTVKELSFKPEDFWFTDSVLLKKLQAKYEFPLQGAAQLYPPKNPINVYYRKHLNIANPKNKTVVLAFNADDEAEVWVNGKQLKYYNDSRNVSLLKLDKYLTKGDNVLSFKVTNHNRGAGFSAKIYTIEGDNIQTVETDGSWLSNLAPEKNWNSKKLDDSKWEKAVVRNVNFRKIAWKETQPGPQYGLNFIPHPNQKLFSVSLPKGNAPGLKDVLFNVDYSGDVAAVYQKDKLVFDDFNNDAGKWLLRRSMFNGSDKTALFQLFSVQPHYKFYLEDDVKSKFWEGKNPKIENIKLIPVYEYQIPVQSKS</sequence>
<comment type="similarity">
    <text evidence="1 2">Belongs to the glycosyl hydrolase 35 family.</text>
</comment>
<comment type="caution">
    <text evidence="4">The sequence shown here is derived from an EMBL/GenBank/DDBJ whole genome shotgun (WGS) entry which is preliminary data.</text>
</comment>
<evidence type="ECO:0000313" key="5">
    <source>
        <dbReference type="Proteomes" id="UP001596405"/>
    </source>
</evidence>
<dbReference type="SUPFAM" id="SSF51445">
    <property type="entry name" value="(Trans)glycosidases"/>
    <property type="match status" value="1"/>
</dbReference>
<proteinExistence type="inferred from homology"/>
<dbReference type="Proteomes" id="UP001596405">
    <property type="component" value="Unassembled WGS sequence"/>
</dbReference>
<dbReference type="Gene3D" id="2.60.120.260">
    <property type="entry name" value="Galactose-binding domain-like"/>
    <property type="match status" value="1"/>
</dbReference>
<dbReference type="InterPro" id="IPR008979">
    <property type="entry name" value="Galactose-bd-like_sf"/>
</dbReference>
<keyword evidence="5" id="KW-1185">Reference proteome</keyword>
<organism evidence="4 5">
    <name type="scientific">Rufibacter roseus</name>
    <dbReference type="NCBI Taxonomy" id="1567108"/>
    <lineage>
        <taxon>Bacteria</taxon>
        <taxon>Pseudomonadati</taxon>
        <taxon>Bacteroidota</taxon>
        <taxon>Cytophagia</taxon>
        <taxon>Cytophagales</taxon>
        <taxon>Hymenobacteraceae</taxon>
        <taxon>Rufibacter</taxon>
    </lineage>
</organism>
<name>A0ABW2DRM0_9BACT</name>
<reference evidence="5" key="1">
    <citation type="journal article" date="2019" name="Int. J. Syst. Evol. Microbiol.">
        <title>The Global Catalogue of Microorganisms (GCM) 10K type strain sequencing project: providing services to taxonomists for standard genome sequencing and annotation.</title>
        <authorList>
            <consortium name="The Broad Institute Genomics Platform"/>
            <consortium name="The Broad Institute Genome Sequencing Center for Infectious Disease"/>
            <person name="Wu L."/>
            <person name="Ma J."/>
        </authorList>
    </citation>
    <scope>NUCLEOTIDE SEQUENCE [LARGE SCALE GENOMIC DNA]</scope>
    <source>
        <strain evidence="5">CGMCC 4.7393</strain>
    </source>
</reference>
<dbReference type="GO" id="GO:0004565">
    <property type="term" value="F:beta-galactosidase activity"/>
    <property type="evidence" value="ECO:0007669"/>
    <property type="project" value="UniProtKB-EC"/>
</dbReference>
<dbReference type="EMBL" id="JBHSYQ010000015">
    <property type="protein sequence ID" value="MFC6999153.1"/>
    <property type="molecule type" value="Genomic_DNA"/>
</dbReference>
<dbReference type="RefSeq" id="WP_066616632.1">
    <property type="nucleotide sequence ID" value="NZ_JBHSYQ010000015.1"/>
</dbReference>
<dbReference type="InterPro" id="IPR001944">
    <property type="entry name" value="Glycoside_Hdrlase_35"/>
</dbReference>
<gene>
    <name evidence="4" type="ORF">ACFQHR_16070</name>
</gene>
<evidence type="ECO:0000256" key="1">
    <source>
        <dbReference type="ARBA" id="ARBA00009809"/>
    </source>
</evidence>
<dbReference type="InterPro" id="IPR031330">
    <property type="entry name" value="Gly_Hdrlase_35_cat"/>
</dbReference>
<dbReference type="Gene3D" id="2.102.20.10">
    <property type="entry name" value="Beta-galactosidase, domain 2"/>
    <property type="match status" value="1"/>
</dbReference>
<dbReference type="InterPro" id="IPR017853">
    <property type="entry name" value="GH"/>
</dbReference>
<evidence type="ECO:0000313" key="4">
    <source>
        <dbReference type="EMBL" id="MFC6999153.1"/>
    </source>
</evidence>
<evidence type="ECO:0000259" key="3">
    <source>
        <dbReference type="Pfam" id="PF01301"/>
    </source>
</evidence>
<dbReference type="InterPro" id="IPR037110">
    <property type="entry name" value="Betagal_dom2_sf"/>
</dbReference>
<dbReference type="Gene3D" id="3.20.20.80">
    <property type="entry name" value="Glycosidases"/>
    <property type="match status" value="1"/>
</dbReference>
<dbReference type="PANTHER" id="PTHR23421">
    <property type="entry name" value="BETA-GALACTOSIDASE RELATED"/>
    <property type="match status" value="1"/>
</dbReference>
<keyword evidence="4" id="KW-0326">Glycosidase</keyword>
<dbReference type="EC" id="3.2.1.23" evidence="4"/>
<dbReference type="PRINTS" id="PR00742">
    <property type="entry name" value="GLHYDRLASE35"/>
</dbReference>
<dbReference type="SUPFAM" id="SSF49785">
    <property type="entry name" value="Galactose-binding domain-like"/>
    <property type="match status" value="1"/>
</dbReference>
<evidence type="ECO:0000256" key="2">
    <source>
        <dbReference type="RuleBase" id="RU003679"/>
    </source>
</evidence>
<keyword evidence="4" id="KW-0378">Hydrolase</keyword>
<dbReference type="Pfam" id="PF01301">
    <property type="entry name" value="Glyco_hydro_35"/>
    <property type="match status" value="1"/>
</dbReference>